<dbReference type="Pfam" id="PF25873">
    <property type="entry name" value="WHD_MalT"/>
    <property type="match status" value="1"/>
</dbReference>
<sequence>MIAPPAPSRRRHGVQKWALRGGRPRMDSSRFVPAHAVDRPDLRRELDVSLVRTLTVLVAGAGAGKSVLLTQWADSHPEVRLVWIDLEVDDADFGHFLQHFLSALEDVAPGIAGIASPETLSRVGITDSLADAIVDQLRAAGEFTVIFDDIHHLADAGNVLDVAGLIGKFPSNVHVITSSRVDLPLPRSRARLRNEVHEIRQAQLAFTVEQTAELLRRVTKLDLDGASIRALVERTEGWPAGLLLAAVTLRTHPEPSTFIAEFSGSDRLVAEYLSNEVLATLSDEDRNGALELSILDRMSLPLVAEVSSAPALLALLARLQRDSRFVIPLDDHQEWFRFHHLFRDLLRVRARSENAAAENRILTEAAEWHLRQGDSATAIEYLLRAGRWERAAQSILAHGSSVFEQGEMAKLIGWIRRIPQSFRADSVDLLLLHGILTGMDGHAADSENLLRTAASHPKATLGQSACALSFLADLAQWRPHPQASIDCAERALDALDRLGDGPTPHLLQLTDTHSLTAVALIAGGRAHFLAGNFEQARDWLERGLSSQGARYSVWRISALGSLALAEAWCGETLRAIECADEALAVAETTEMYVHPATADAFLARALIAFDAGDADQSEFELQEARARVEANERLQLLWVAHGLSVRLRFAQSHPHIQAPPPGVPPPVVADLLLAVRARELRLDGSPGAAVRTLSERPSHSSSVLFELGAAKLSLGHSSEAREVQQSLAQLPDADDPLPRIRRLLLGAWLSTTSGRTAQTDSLVFQALSVADQYNLISVFSDSGPEITTRIAALGAPSLPAIAGTVLRQAAGRTHTSANSMPTDPLTEREMEVLVLLPTRFSNRELAARYFVSVNTIKSHMSHIYRKLDVTNRNAAIKRANELGLLE</sequence>
<keyword evidence="6" id="KW-1185">Reference proteome</keyword>
<evidence type="ECO:0000256" key="3">
    <source>
        <dbReference type="ARBA" id="ARBA00023163"/>
    </source>
</evidence>
<organism evidence="5 6">
    <name type="scientific">Cryobacterium adonitolivorans</name>
    <dbReference type="NCBI Taxonomy" id="1259189"/>
    <lineage>
        <taxon>Bacteria</taxon>
        <taxon>Bacillati</taxon>
        <taxon>Actinomycetota</taxon>
        <taxon>Actinomycetes</taxon>
        <taxon>Micrococcales</taxon>
        <taxon>Microbacteriaceae</taxon>
        <taxon>Cryobacterium</taxon>
    </lineage>
</organism>
<accession>A0A4R8WHM8</accession>
<feature type="domain" description="HTH luxR-type" evidence="4">
    <location>
        <begin position="818"/>
        <end position="883"/>
    </location>
</feature>
<dbReference type="SUPFAM" id="SSF46894">
    <property type="entry name" value="C-terminal effector domain of the bipartite response regulators"/>
    <property type="match status" value="1"/>
</dbReference>
<evidence type="ECO:0000256" key="1">
    <source>
        <dbReference type="ARBA" id="ARBA00023015"/>
    </source>
</evidence>
<evidence type="ECO:0000256" key="2">
    <source>
        <dbReference type="ARBA" id="ARBA00023125"/>
    </source>
</evidence>
<evidence type="ECO:0000313" key="6">
    <source>
        <dbReference type="Proteomes" id="UP000297907"/>
    </source>
</evidence>
<keyword evidence="1" id="KW-0805">Transcription regulation</keyword>
<dbReference type="GO" id="GO:0003677">
    <property type="term" value="F:DNA binding"/>
    <property type="evidence" value="ECO:0007669"/>
    <property type="project" value="UniProtKB-KW"/>
</dbReference>
<reference evidence="5 6" key="1">
    <citation type="submission" date="2019-03" db="EMBL/GenBank/DDBJ databases">
        <title>Genomics of glacier-inhabiting Cryobacterium strains.</title>
        <authorList>
            <person name="Liu Q."/>
            <person name="Xin Y.-H."/>
        </authorList>
    </citation>
    <scope>NUCLEOTIDE SEQUENCE [LARGE SCALE GENOMIC DNA]</scope>
    <source>
        <strain evidence="5 6">RHLS22-1</strain>
    </source>
</reference>
<keyword evidence="3" id="KW-0804">Transcription</keyword>
<dbReference type="Gene3D" id="1.25.40.10">
    <property type="entry name" value="Tetratricopeptide repeat domain"/>
    <property type="match status" value="1"/>
</dbReference>
<evidence type="ECO:0000259" key="4">
    <source>
        <dbReference type="PROSITE" id="PS50043"/>
    </source>
</evidence>
<dbReference type="InterPro" id="IPR027417">
    <property type="entry name" value="P-loop_NTPase"/>
</dbReference>
<dbReference type="PROSITE" id="PS50043">
    <property type="entry name" value="HTH_LUXR_2"/>
    <property type="match status" value="1"/>
</dbReference>
<dbReference type="CDD" id="cd06170">
    <property type="entry name" value="LuxR_C_like"/>
    <property type="match status" value="1"/>
</dbReference>
<dbReference type="AlphaFoldDB" id="A0A4R8WHM8"/>
<evidence type="ECO:0000313" key="5">
    <source>
        <dbReference type="EMBL" id="TFC06909.1"/>
    </source>
</evidence>
<dbReference type="SUPFAM" id="SSF52540">
    <property type="entry name" value="P-loop containing nucleoside triphosphate hydrolases"/>
    <property type="match status" value="1"/>
</dbReference>
<dbReference type="PRINTS" id="PR00038">
    <property type="entry name" value="HTHLUXR"/>
</dbReference>
<dbReference type="InterPro" id="IPR000792">
    <property type="entry name" value="Tscrpt_reg_LuxR_C"/>
</dbReference>
<dbReference type="InterPro" id="IPR016032">
    <property type="entry name" value="Sig_transdc_resp-reg_C-effctor"/>
</dbReference>
<dbReference type="GO" id="GO:0006355">
    <property type="term" value="P:regulation of DNA-templated transcription"/>
    <property type="evidence" value="ECO:0007669"/>
    <property type="project" value="InterPro"/>
</dbReference>
<dbReference type="Proteomes" id="UP000297907">
    <property type="component" value="Unassembled WGS sequence"/>
</dbReference>
<gene>
    <name evidence="5" type="ORF">E3O42_00515</name>
</gene>
<protein>
    <recommendedName>
        <fullName evidence="4">HTH luxR-type domain-containing protein</fullName>
    </recommendedName>
</protein>
<proteinExistence type="predicted"/>
<dbReference type="SUPFAM" id="SSF48452">
    <property type="entry name" value="TPR-like"/>
    <property type="match status" value="2"/>
</dbReference>
<dbReference type="Pfam" id="PF00196">
    <property type="entry name" value="GerE"/>
    <property type="match status" value="1"/>
</dbReference>
<dbReference type="InterPro" id="IPR036388">
    <property type="entry name" value="WH-like_DNA-bd_sf"/>
</dbReference>
<dbReference type="OrthoDB" id="134985at2"/>
<dbReference type="PANTHER" id="PTHR44688:SF16">
    <property type="entry name" value="DNA-BINDING TRANSCRIPTIONAL ACTIVATOR DEVR_DOSR"/>
    <property type="match status" value="1"/>
</dbReference>
<comment type="caution">
    <text evidence="5">The sequence shown here is derived from an EMBL/GenBank/DDBJ whole genome shotgun (WGS) entry which is preliminary data.</text>
</comment>
<keyword evidence="2" id="KW-0238">DNA-binding</keyword>
<dbReference type="PANTHER" id="PTHR44688">
    <property type="entry name" value="DNA-BINDING TRANSCRIPTIONAL ACTIVATOR DEVR_DOSR"/>
    <property type="match status" value="1"/>
</dbReference>
<dbReference type="EMBL" id="SOFL01000002">
    <property type="protein sequence ID" value="TFC06909.1"/>
    <property type="molecule type" value="Genomic_DNA"/>
</dbReference>
<dbReference type="Gene3D" id="1.10.10.10">
    <property type="entry name" value="Winged helix-like DNA-binding domain superfamily/Winged helix DNA-binding domain"/>
    <property type="match status" value="1"/>
</dbReference>
<dbReference type="Gene3D" id="3.40.50.300">
    <property type="entry name" value="P-loop containing nucleotide triphosphate hydrolases"/>
    <property type="match status" value="1"/>
</dbReference>
<name>A0A4R8WHM8_9MICO</name>
<dbReference type="InterPro" id="IPR011990">
    <property type="entry name" value="TPR-like_helical_dom_sf"/>
</dbReference>
<dbReference type="InterPro" id="IPR059106">
    <property type="entry name" value="WHD_MalT"/>
</dbReference>
<dbReference type="SMART" id="SM00421">
    <property type="entry name" value="HTH_LUXR"/>
    <property type="match status" value="1"/>
</dbReference>